<feature type="transmembrane region" description="Helical" evidence="1">
    <location>
        <begin position="88"/>
        <end position="108"/>
    </location>
</feature>
<sequence length="480" mass="53710">MDETSRDRSTFALGFAAALVTDVFVDLSRTLLLALRLGSVQNPPAYSSDATIRPGDLYFLHLMMHGAHDAAIKAMCSLGIRWRQLLQRFLWLGSGALLVLLLVVHLAFVNPSTQLSASRNLSALLETYCSQEATWLLHLELLETWTRPTNWTEIGEEENATLVNILKRLGDLAHLGYEAAFPRPSYELASDSSWLAVRSRNLRRGQVSTHHLQLSTENASLFGPRWARTLQSTLGLYDIYVLHALSPLSPCEGRLFVWVASGSAPLRLSPAGGGVLVSVVQTLAFMSSLAVACVLFSSFLRSFLVLSMRTYVNNRFCLLQLQRFAFISQAMRRVNRAPASMLLELWVATSASALLLLWILLEAGQRSLVWPLWILCYAWSEFWGLAHVRSQQSRWIFPRAVGLVNLGAAVYAFCWPNGPRWLLLCCVLWFHAALMFTLLSNFDCCFSLPPQPPHQLFVSSMLLPAVPLSRDAKGKEERTD</sequence>
<dbReference type="AlphaFoldDB" id="A0AA36MQ84"/>
<dbReference type="EMBL" id="CAUJNA010000802">
    <property type="protein sequence ID" value="CAJ1381345.1"/>
    <property type="molecule type" value="Genomic_DNA"/>
</dbReference>
<protein>
    <submittedName>
        <fullName evidence="2">Uncharacterized protein</fullName>
    </submittedName>
</protein>
<organism evidence="2 3">
    <name type="scientific">Effrenium voratum</name>
    <dbReference type="NCBI Taxonomy" id="2562239"/>
    <lineage>
        <taxon>Eukaryota</taxon>
        <taxon>Sar</taxon>
        <taxon>Alveolata</taxon>
        <taxon>Dinophyceae</taxon>
        <taxon>Suessiales</taxon>
        <taxon>Symbiodiniaceae</taxon>
        <taxon>Effrenium</taxon>
    </lineage>
</organism>
<evidence type="ECO:0000313" key="3">
    <source>
        <dbReference type="Proteomes" id="UP001178507"/>
    </source>
</evidence>
<keyword evidence="1" id="KW-1133">Transmembrane helix</keyword>
<dbReference type="Proteomes" id="UP001178507">
    <property type="component" value="Unassembled WGS sequence"/>
</dbReference>
<keyword evidence="1" id="KW-0472">Membrane</keyword>
<proteinExistence type="predicted"/>
<keyword evidence="3" id="KW-1185">Reference proteome</keyword>
<feature type="transmembrane region" description="Helical" evidence="1">
    <location>
        <begin position="396"/>
        <end position="415"/>
    </location>
</feature>
<reference evidence="2" key="1">
    <citation type="submission" date="2023-08" db="EMBL/GenBank/DDBJ databases">
        <authorList>
            <person name="Chen Y."/>
            <person name="Shah S."/>
            <person name="Dougan E. K."/>
            <person name="Thang M."/>
            <person name="Chan C."/>
        </authorList>
    </citation>
    <scope>NUCLEOTIDE SEQUENCE</scope>
</reference>
<evidence type="ECO:0000256" key="1">
    <source>
        <dbReference type="SAM" id="Phobius"/>
    </source>
</evidence>
<evidence type="ECO:0000313" key="2">
    <source>
        <dbReference type="EMBL" id="CAJ1381345.1"/>
    </source>
</evidence>
<keyword evidence="1" id="KW-0812">Transmembrane</keyword>
<accession>A0AA36MQ84</accession>
<feature type="transmembrane region" description="Helical" evidence="1">
    <location>
        <begin position="421"/>
        <end position="439"/>
    </location>
</feature>
<comment type="caution">
    <text evidence="2">The sequence shown here is derived from an EMBL/GenBank/DDBJ whole genome shotgun (WGS) entry which is preliminary data.</text>
</comment>
<gene>
    <name evidence="2" type="ORF">EVOR1521_LOCUS9058</name>
</gene>
<name>A0AA36MQ84_9DINO</name>
<feature type="transmembrane region" description="Helical" evidence="1">
    <location>
        <begin position="275"/>
        <end position="300"/>
    </location>
</feature>
<feature type="transmembrane region" description="Helical" evidence="1">
    <location>
        <begin position="341"/>
        <end position="361"/>
    </location>
</feature>